<dbReference type="EMBL" id="JACIDJ010000001">
    <property type="protein sequence ID" value="MBB3897230.1"/>
    <property type="molecule type" value="Genomic_DNA"/>
</dbReference>
<dbReference type="Gene3D" id="3.40.190.10">
    <property type="entry name" value="Periplasmic binding protein-like II"/>
    <property type="match status" value="2"/>
</dbReference>
<proteinExistence type="predicted"/>
<dbReference type="InterPro" id="IPR027939">
    <property type="entry name" value="NMT1/THI5"/>
</dbReference>
<reference evidence="3 4" key="1">
    <citation type="submission" date="2020-08" db="EMBL/GenBank/DDBJ databases">
        <title>Genomic Encyclopedia of Type Strains, Phase IV (KMG-IV): sequencing the most valuable type-strain genomes for metagenomic binning, comparative biology and taxonomic classification.</title>
        <authorList>
            <person name="Goeker M."/>
        </authorList>
    </citation>
    <scope>NUCLEOTIDE SEQUENCE [LARGE SCALE GENOMIC DNA]</scope>
    <source>
        <strain evidence="3 4">DSM 19979</strain>
    </source>
</reference>
<accession>A0A840AAI5</accession>
<evidence type="ECO:0000256" key="1">
    <source>
        <dbReference type="SAM" id="SignalP"/>
    </source>
</evidence>
<name>A0A840AAI5_9PROT</name>
<dbReference type="Pfam" id="PF09084">
    <property type="entry name" value="NMT1"/>
    <property type="match status" value="1"/>
</dbReference>
<dbReference type="InterPro" id="IPR015168">
    <property type="entry name" value="SsuA/THI5"/>
</dbReference>
<keyword evidence="1" id="KW-0732">Signal</keyword>
<organism evidence="3 4">
    <name type="scientific">Roseococcus suduntuyensis</name>
    <dbReference type="NCBI Taxonomy" id="455361"/>
    <lineage>
        <taxon>Bacteria</taxon>
        <taxon>Pseudomonadati</taxon>
        <taxon>Pseudomonadota</taxon>
        <taxon>Alphaproteobacteria</taxon>
        <taxon>Acetobacterales</taxon>
        <taxon>Roseomonadaceae</taxon>
        <taxon>Roseococcus</taxon>
    </lineage>
</organism>
<protein>
    <submittedName>
        <fullName evidence="3">NitT/TauT family transport system substrate-binding protein</fullName>
    </submittedName>
</protein>
<evidence type="ECO:0000313" key="4">
    <source>
        <dbReference type="Proteomes" id="UP000553193"/>
    </source>
</evidence>
<feature type="chain" id="PRO_5032319278" evidence="1">
    <location>
        <begin position="23"/>
        <end position="339"/>
    </location>
</feature>
<dbReference type="GO" id="GO:0009228">
    <property type="term" value="P:thiamine biosynthetic process"/>
    <property type="evidence" value="ECO:0007669"/>
    <property type="project" value="InterPro"/>
</dbReference>
<feature type="domain" description="SsuA/THI5-like" evidence="2">
    <location>
        <begin position="48"/>
        <end position="250"/>
    </location>
</feature>
<dbReference type="RefSeq" id="WP_184382159.1">
    <property type="nucleotide sequence ID" value="NZ_JACIDJ010000001.1"/>
</dbReference>
<evidence type="ECO:0000313" key="3">
    <source>
        <dbReference type="EMBL" id="MBB3897230.1"/>
    </source>
</evidence>
<feature type="signal peptide" evidence="1">
    <location>
        <begin position="1"/>
        <end position="22"/>
    </location>
</feature>
<sequence>MRTRYRIERRALLGGGTALALAAVPGARVGVAQSLDRVIFHTDWRAQAEHGGFYKAVADGIYRRHGIECEIRMGGPQQNPAQLLLAGRVDAIMGNGFQALNFVRENIPFLCVGAVFQKDPQILMTHEGNGITRFEEMRGRPVLIGAAGRVTFWPFLKARFGFTDDQIRPYTFNIQPFLADRMAIQQGFLSSEPFSAIQAGIRPRVFLIADAGYENYNNTVLVSRRMVDTRGEVLQRFMTASIEGWAGYMAGRDNAAADAAIIRDNPEMNAERIAYAIRVMNEMGIVMSGDAERLGIGAMTDARWESFYNSCRDAGLYPAGMDFKRAYDLRFVNQRVGLT</sequence>
<dbReference type="PANTHER" id="PTHR31528:SF3">
    <property type="entry name" value="THIAMINE BIOSYNTHESIS PROTEIN HI_0357-RELATED"/>
    <property type="match status" value="1"/>
</dbReference>
<dbReference type="AlphaFoldDB" id="A0A840AAI5"/>
<evidence type="ECO:0000259" key="2">
    <source>
        <dbReference type="Pfam" id="PF09084"/>
    </source>
</evidence>
<keyword evidence="4" id="KW-1185">Reference proteome</keyword>
<dbReference type="SUPFAM" id="SSF53850">
    <property type="entry name" value="Periplasmic binding protein-like II"/>
    <property type="match status" value="1"/>
</dbReference>
<gene>
    <name evidence="3" type="ORF">GGQ83_000656</name>
</gene>
<dbReference type="Proteomes" id="UP000553193">
    <property type="component" value="Unassembled WGS sequence"/>
</dbReference>
<dbReference type="PANTHER" id="PTHR31528">
    <property type="entry name" value="4-AMINO-5-HYDROXYMETHYL-2-METHYLPYRIMIDINE PHOSPHATE SYNTHASE THI11-RELATED"/>
    <property type="match status" value="1"/>
</dbReference>
<comment type="caution">
    <text evidence="3">The sequence shown here is derived from an EMBL/GenBank/DDBJ whole genome shotgun (WGS) entry which is preliminary data.</text>
</comment>